<feature type="region of interest" description="Disordered" evidence="4">
    <location>
        <begin position="417"/>
        <end position="444"/>
    </location>
</feature>
<evidence type="ECO:0000256" key="3">
    <source>
        <dbReference type="SAM" id="Coils"/>
    </source>
</evidence>
<feature type="coiled-coil region" evidence="3">
    <location>
        <begin position="603"/>
        <end position="630"/>
    </location>
</feature>
<dbReference type="Pfam" id="PF00183">
    <property type="entry name" value="HSP90"/>
    <property type="match status" value="2"/>
</dbReference>
<evidence type="ECO:0000256" key="4">
    <source>
        <dbReference type="SAM" id="MobiDB-lite"/>
    </source>
</evidence>
<keyword evidence="2" id="KW-0143">Chaperone</keyword>
<dbReference type="Gene3D" id="3.30.230.80">
    <property type="match status" value="1"/>
</dbReference>
<keyword evidence="6" id="KW-1185">Reference proteome</keyword>
<dbReference type="EMBL" id="JAWWNJ010000035">
    <property type="protein sequence ID" value="KAK7024101.1"/>
    <property type="molecule type" value="Genomic_DNA"/>
</dbReference>
<dbReference type="AlphaFoldDB" id="A0AAW0BEX8"/>
<evidence type="ECO:0000256" key="1">
    <source>
        <dbReference type="ARBA" id="ARBA00008239"/>
    </source>
</evidence>
<keyword evidence="3" id="KW-0175">Coiled coil</keyword>
<name>A0AAW0BEX8_9AGAR</name>
<dbReference type="GO" id="GO:0051082">
    <property type="term" value="F:unfolded protein binding"/>
    <property type="evidence" value="ECO:0007669"/>
    <property type="project" value="InterPro"/>
</dbReference>
<dbReference type="GO" id="GO:0005524">
    <property type="term" value="F:ATP binding"/>
    <property type="evidence" value="ECO:0007669"/>
    <property type="project" value="InterPro"/>
</dbReference>
<dbReference type="Gene3D" id="3.40.50.11260">
    <property type="match status" value="1"/>
</dbReference>
<evidence type="ECO:0000256" key="2">
    <source>
        <dbReference type="ARBA" id="ARBA00023186"/>
    </source>
</evidence>
<dbReference type="InterPro" id="IPR001404">
    <property type="entry name" value="Hsp90_fam"/>
</dbReference>
<dbReference type="InterPro" id="IPR037196">
    <property type="entry name" value="HSP90_C"/>
</dbReference>
<dbReference type="PANTHER" id="PTHR11528">
    <property type="entry name" value="HEAT SHOCK PROTEIN 90 FAMILY MEMBER"/>
    <property type="match status" value="1"/>
</dbReference>
<evidence type="ECO:0000313" key="6">
    <source>
        <dbReference type="Proteomes" id="UP001362999"/>
    </source>
</evidence>
<proteinExistence type="inferred from homology"/>
<dbReference type="InterPro" id="IPR020568">
    <property type="entry name" value="Ribosomal_Su5_D2-typ_SF"/>
</dbReference>
<protein>
    <submittedName>
        <fullName evidence="5">Hsp90 protein-domain-containing protein</fullName>
    </submittedName>
</protein>
<dbReference type="SUPFAM" id="SSF54211">
    <property type="entry name" value="Ribosomal protein S5 domain 2-like"/>
    <property type="match status" value="1"/>
</dbReference>
<dbReference type="GO" id="GO:0140662">
    <property type="term" value="F:ATP-dependent protein folding chaperone"/>
    <property type="evidence" value="ECO:0007669"/>
    <property type="project" value="InterPro"/>
</dbReference>
<comment type="caution">
    <text evidence="5">The sequence shown here is derived from an EMBL/GenBank/DDBJ whole genome shotgun (WGS) entry which is preliminary data.</text>
</comment>
<feature type="compositionally biased region" description="Basic and acidic residues" evidence="4">
    <location>
        <begin position="417"/>
        <end position="429"/>
    </location>
</feature>
<dbReference type="Proteomes" id="UP001362999">
    <property type="component" value="Unassembled WGS sequence"/>
</dbReference>
<organism evidence="5 6">
    <name type="scientific">Favolaschia claudopus</name>
    <dbReference type="NCBI Taxonomy" id="2862362"/>
    <lineage>
        <taxon>Eukaryota</taxon>
        <taxon>Fungi</taxon>
        <taxon>Dikarya</taxon>
        <taxon>Basidiomycota</taxon>
        <taxon>Agaricomycotina</taxon>
        <taxon>Agaricomycetes</taxon>
        <taxon>Agaricomycetidae</taxon>
        <taxon>Agaricales</taxon>
        <taxon>Marasmiineae</taxon>
        <taxon>Mycenaceae</taxon>
        <taxon>Favolaschia</taxon>
    </lineage>
</organism>
<gene>
    <name evidence="5" type="ORF">R3P38DRAFT_3194828</name>
</gene>
<accession>A0AAW0BEX8</accession>
<dbReference type="SUPFAM" id="SSF110942">
    <property type="entry name" value="HSP90 C-terminal domain"/>
    <property type="match status" value="1"/>
</dbReference>
<evidence type="ECO:0000313" key="5">
    <source>
        <dbReference type="EMBL" id="KAK7024101.1"/>
    </source>
</evidence>
<reference evidence="5 6" key="1">
    <citation type="journal article" date="2024" name="J Genomics">
        <title>Draft genome sequencing and assembly of Favolaschia claudopus CIRM-BRFM 2984 isolated from oak limbs.</title>
        <authorList>
            <person name="Navarro D."/>
            <person name="Drula E."/>
            <person name="Chaduli D."/>
            <person name="Cazenave R."/>
            <person name="Ahrendt S."/>
            <person name="Wang J."/>
            <person name="Lipzen A."/>
            <person name="Daum C."/>
            <person name="Barry K."/>
            <person name="Grigoriev I.V."/>
            <person name="Favel A."/>
            <person name="Rosso M.N."/>
            <person name="Martin F."/>
        </authorList>
    </citation>
    <scope>NUCLEOTIDE SEQUENCE [LARGE SCALE GENOMIC DNA]</scope>
    <source>
        <strain evidence="5 6">CIRM-BRFM 2984</strain>
    </source>
</reference>
<sequence>MAHVVFKMTELLEQILQHAIAEDTNESFLTTGQHPIDLFPDFPAEPSRPVLKRRPITTGAVYLRVCKRWSDVGLRPLYHTVVLSRRRGQVASLVNSLRHHREPSLGRYIRVLVLYNNIEFGETFEELFQYTKNLHTLSIAVDFTAVENSDSLMSILPCITPRALILRDVPFGSLCSWRPDNGPCISDFGFSPPDVGSLVDQISSCLKNEWKDSLEVLRVAMPSVVGPRHSPIYDALPFLTRLRELHLRKSALIPVHSPYNPEPPITVEYLETLPSLRQSPPNRYLAWKKIISYPLPTLEKICSAFFDQSPLNGTKELFVRIILDKKIEILNICDSGAKPSWSTTSDTVVKSRTKGFIEPSYPNTDVPMTSHPGDDPRPPYLAPKHQLHMTPPIPPLAAIYSKRTRLSISRKEARLKALRDDEKAEEDKPKKKKKKSIWTRNPNDIAPEDTPFDLFESKKRNNITLYVHRVFIIDDCDDLIPDYLNFVKGIVDCEDLLLNITRETLQQNKILKVIRKKCMDLISEIAEDKDNFDKVYEAFGKNLKLDIDVRYIDRHTDYITRKLEVQKIIYYLTGGSLAATRDSPFLEVLKKGFEFEGKKLVCVSKEGLELEETEEEKAAREKEATEFSELCTTVKDALGDKVEKFGWSSNMDHGKGAVVDVLFPNADAVLRERIMKTQALRDSLMSSKKTSKPIIEDLKWKVAVNKSVRNLTLLFETALLTSGFALDKPTLYAKRIHRMISRLGVHLVLNEENAPAASKDAPPSAMEEVD</sequence>
<dbReference type="GO" id="GO:0016887">
    <property type="term" value="F:ATP hydrolysis activity"/>
    <property type="evidence" value="ECO:0007669"/>
    <property type="project" value="InterPro"/>
</dbReference>
<comment type="similarity">
    <text evidence="1">Belongs to the heat shock protein 90 family.</text>
</comment>
<dbReference type="Gene3D" id="1.20.120.790">
    <property type="entry name" value="Heat shock protein 90, C-terminal domain"/>
    <property type="match status" value="1"/>
</dbReference>